<evidence type="ECO:0000313" key="10">
    <source>
        <dbReference type="Proteomes" id="UP000307173"/>
    </source>
</evidence>
<evidence type="ECO:0000256" key="2">
    <source>
        <dbReference type="ARBA" id="ARBA00022771"/>
    </source>
</evidence>
<keyword evidence="3" id="KW-0862">Zinc</keyword>
<feature type="region of interest" description="Disordered" evidence="7">
    <location>
        <begin position="34"/>
        <end position="56"/>
    </location>
</feature>
<evidence type="ECO:0000313" key="9">
    <source>
        <dbReference type="EMBL" id="TID17222.1"/>
    </source>
</evidence>
<dbReference type="GO" id="GO:0043565">
    <property type="term" value="F:sequence-specific DNA binding"/>
    <property type="evidence" value="ECO:0007669"/>
    <property type="project" value="InterPro"/>
</dbReference>
<gene>
    <name evidence="9" type="ORF">CANINC_004081</name>
</gene>
<dbReference type="OrthoDB" id="2162994at2759"/>
<keyword evidence="2 6" id="KW-0863">Zinc-finger</keyword>
<proteinExistence type="predicted"/>
<dbReference type="PROSITE" id="PS50114">
    <property type="entry name" value="GATA_ZN_FINGER_2"/>
    <property type="match status" value="1"/>
</dbReference>
<dbReference type="Proteomes" id="UP000307173">
    <property type="component" value="Unassembled WGS sequence"/>
</dbReference>
<name>A0A4T0WX24_9ASCO</name>
<comment type="caution">
    <text evidence="9">The sequence shown here is derived from an EMBL/GenBank/DDBJ whole genome shotgun (WGS) entry which is preliminary data.</text>
</comment>
<feature type="region of interest" description="Disordered" evidence="7">
    <location>
        <begin position="199"/>
        <end position="282"/>
    </location>
</feature>
<dbReference type="CDD" id="cd00202">
    <property type="entry name" value="ZnF_GATA"/>
    <property type="match status" value="1"/>
</dbReference>
<evidence type="ECO:0000256" key="3">
    <source>
        <dbReference type="ARBA" id="ARBA00022833"/>
    </source>
</evidence>
<dbReference type="SMART" id="SM00401">
    <property type="entry name" value="ZnF_GATA"/>
    <property type="match status" value="1"/>
</dbReference>
<accession>A0A4T0WX24</accession>
<keyword evidence="4" id="KW-0805">Transcription regulation</keyword>
<sequence>MNNTTLQTATDLGNKNASVDITNRLKESKRLPGVNHAVPCSLPQTNTSSPIPPIIQSSKTINSGIRDNKYNGDSNTASISLPPIDHIHWNTQQQLPTIGLSYPTAQPPPPPYFPQTSPLQNLAPISQQQGQAMPAFILAPYNQAIQTQQQSYIQTQQSIIPQIYQYQQLQNYQNQQLSTPNYTVVPPIQQQFSGYLQHRLSPIKSQTREQPKQRDEEKRQEPQEQLEHIEKNSTSSSPRVRPNVHENMLPRAKNQESIKKSPLSTGKVEKPKKRKGSPKIRKANLSAAKLTTLVELLHGLTNSNKCFTDFLSFLNRNVHSLFQLSKKLSEIKNNVCKLNDPSLKELHSFIANFPKQELESLEDISSRYMEVFSLWKNIESISPQVSESQICKTLPESAIEDELIDENSNYPKVPGESVSLKVVPLKPVENQSKLEFNSHGTLHPDLSITMKLSCQHCGSTSTPEWRKGPEDAKILCNACGLFHTKLVKKFNPELARLELKRRRENGEVTNRRI</sequence>
<dbReference type="EMBL" id="SELW01000638">
    <property type="protein sequence ID" value="TID17222.1"/>
    <property type="molecule type" value="Genomic_DNA"/>
</dbReference>
<dbReference type="PANTHER" id="PTHR47172:SF24">
    <property type="entry name" value="GATA ZINC FINGER DOMAIN-CONTAINING PROTEIN 14-RELATED"/>
    <property type="match status" value="1"/>
</dbReference>
<evidence type="ECO:0000256" key="4">
    <source>
        <dbReference type="ARBA" id="ARBA00023015"/>
    </source>
</evidence>
<dbReference type="InterPro" id="IPR000679">
    <property type="entry name" value="Znf_GATA"/>
</dbReference>
<keyword evidence="1" id="KW-0479">Metal-binding</keyword>
<feature type="domain" description="GATA-type" evidence="8">
    <location>
        <begin position="448"/>
        <end position="483"/>
    </location>
</feature>
<reference evidence="9 10" key="1">
    <citation type="journal article" date="2019" name="Front. Genet.">
        <title>Whole-Genome Sequencing of the Opportunistic Yeast Pathogen Candida inconspicua Uncovers Its Hybrid Origin.</title>
        <authorList>
            <person name="Mixao V."/>
            <person name="Hansen A.P."/>
            <person name="Saus E."/>
            <person name="Boekhout T."/>
            <person name="Lass-Florl C."/>
            <person name="Gabaldon T."/>
        </authorList>
    </citation>
    <scope>NUCLEOTIDE SEQUENCE [LARGE SCALE GENOMIC DNA]</scope>
    <source>
        <strain evidence="9 10">CBS 180</strain>
    </source>
</reference>
<dbReference type="PANTHER" id="PTHR47172">
    <property type="entry name" value="OS01G0976800 PROTEIN"/>
    <property type="match status" value="1"/>
</dbReference>
<evidence type="ECO:0000256" key="7">
    <source>
        <dbReference type="SAM" id="MobiDB-lite"/>
    </source>
</evidence>
<organism evidence="9 10">
    <name type="scientific">Pichia inconspicua</name>
    <dbReference type="NCBI Taxonomy" id="52247"/>
    <lineage>
        <taxon>Eukaryota</taxon>
        <taxon>Fungi</taxon>
        <taxon>Dikarya</taxon>
        <taxon>Ascomycota</taxon>
        <taxon>Saccharomycotina</taxon>
        <taxon>Pichiomycetes</taxon>
        <taxon>Pichiales</taxon>
        <taxon>Pichiaceae</taxon>
        <taxon>Pichia</taxon>
    </lineage>
</organism>
<evidence type="ECO:0000256" key="6">
    <source>
        <dbReference type="PROSITE-ProRule" id="PRU00094"/>
    </source>
</evidence>
<dbReference type="GO" id="GO:0008270">
    <property type="term" value="F:zinc ion binding"/>
    <property type="evidence" value="ECO:0007669"/>
    <property type="project" value="UniProtKB-KW"/>
</dbReference>
<dbReference type="Gene3D" id="3.30.50.10">
    <property type="entry name" value="Erythroid Transcription Factor GATA-1, subunit A"/>
    <property type="match status" value="1"/>
</dbReference>
<keyword evidence="10" id="KW-1185">Reference proteome</keyword>
<feature type="compositionally biased region" description="Basic and acidic residues" evidence="7">
    <location>
        <begin position="206"/>
        <end position="231"/>
    </location>
</feature>
<dbReference type="SUPFAM" id="SSF57716">
    <property type="entry name" value="Glucocorticoid receptor-like (DNA-binding domain)"/>
    <property type="match status" value="1"/>
</dbReference>
<evidence type="ECO:0000256" key="1">
    <source>
        <dbReference type="ARBA" id="ARBA00022723"/>
    </source>
</evidence>
<dbReference type="AlphaFoldDB" id="A0A4T0WX24"/>
<dbReference type="Pfam" id="PF00320">
    <property type="entry name" value="GATA"/>
    <property type="match status" value="1"/>
</dbReference>
<feature type="compositionally biased region" description="Basic residues" evidence="7">
    <location>
        <begin position="270"/>
        <end position="282"/>
    </location>
</feature>
<keyword evidence="5" id="KW-0804">Transcription</keyword>
<evidence type="ECO:0000259" key="8">
    <source>
        <dbReference type="PROSITE" id="PS50114"/>
    </source>
</evidence>
<protein>
    <recommendedName>
        <fullName evidence="8">GATA-type domain-containing protein</fullName>
    </recommendedName>
</protein>
<dbReference type="GO" id="GO:0006355">
    <property type="term" value="P:regulation of DNA-templated transcription"/>
    <property type="evidence" value="ECO:0007669"/>
    <property type="project" value="InterPro"/>
</dbReference>
<dbReference type="STRING" id="52247.A0A4T0WX24"/>
<dbReference type="InterPro" id="IPR013088">
    <property type="entry name" value="Znf_NHR/GATA"/>
</dbReference>
<evidence type="ECO:0000256" key="5">
    <source>
        <dbReference type="ARBA" id="ARBA00023163"/>
    </source>
</evidence>
<feature type="compositionally biased region" description="Low complexity" evidence="7">
    <location>
        <begin position="43"/>
        <end position="56"/>
    </location>
</feature>